<evidence type="ECO:0000313" key="3">
    <source>
        <dbReference type="EMBL" id="GAA0156010.1"/>
    </source>
</evidence>
<reference evidence="3 4" key="1">
    <citation type="submission" date="2024-01" db="EMBL/GenBank/DDBJ databases">
        <title>The complete chloroplast genome sequence of Lithospermum erythrorhizon: insights into the phylogenetic relationship among Boraginaceae species and the maternal lineages of purple gromwells.</title>
        <authorList>
            <person name="Okada T."/>
            <person name="Watanabe K."/>
        </authorList>
    </citation>
    <scope>NUCLEOTIDE SEQUENCE [LARGE SCALE GENOMIC DNA]</scope>
</reference>
<evidence type="ECO:0000313" key="4">
    <source>
        <dbReference type="Proteomes" id="UP001454036"/>
    </source>
</evidence>
<dbReference type="EMBL" id="BAABME010002768">
    <property type="protein sequence ID" value="GAA0156010.1"/>
    <property type="molecule type" value="Genomic_DNA"/>
</dbReference>
<dbReference type="Proteomes" id="UP001454036">
    <property type="component" value="Unassembled WGS sequence"/>
</dbReference>
<dbReference type="AlphaFoldDB" id="A0AAV3PWH3"/>
<protein>
    <submittedName>
        <fullName evidence="3">Transmembrane signal receptor</fullName>
    </submittedName>
</protein>
<dbReference type="InterPro" id="IPR043502">
    <property type="entry name" value="DNA/RNA_pol_sf"/>
</dbReference>
<keyword evidence="3" id="KW-0812">Transmembrane</keyword>
<accession>A0AAV3PWH3</accession>
<keyword evidence="3" id="KW-0472">Membrane</keyword>
<proteinExistence type="predicted"/>
<feature type="region of interest" description="Disordered" evidence="1">
    <location>
        <begin position="1"/>
        <end position="24"/>
    </location>
</feature>
<comment type="caution">
    <text evidence="3">The sequence shown here is derived from an EMBL/GenBank/DDBJ whole genome shotgun (WGS) entry which is preliminary data.</text>
</comment>
<keyword evidence="3" id="KW-0675">Receptor</keyword>
<dbReference type="CDD" id="cd09272">
    <property type="entry name" value="RNase_HI_RT_Ty1"/>
    <property type="match status" value="1"/>
</dbReference>
<dbReference type="Pfam" id="PF07727">
    <property type="entry name" value="RVT_2"/>
    <property type="match status" value="1"/>
</dbReference>
<evidence type="ECO:0000256" key="1">
    <source>
        <dbReference type="SAM" id="MobiDB-lite"/>
    </source>
</evidence>
<dbReference type="PANTHER" id="PTHR11439">
    <property type="entry name" value="GAG-POL-RELATED RETROTRANSPOSON"/>
    <property type="match status" value="1"/>
</dbReference>
<name>A0AAV3PWH3_LITER</name>
<dbReference type="PANTHER" id="PTHR11439:SF517">
    <property type="entry name" value="CYSTEINE-RICH RLK (RECEPTOR-LIKE PROTEIN KINASE) 8"/>
    <property type="match status" value="1"/>
</dbReference>
<dbReference type="SUPFAM" id="SSF56672">
    <property type="entry name" value="DNA/RNA polymerases"/>
    <property type="match status" value="1"/>
</dbReference>
<keyword evidence="4" id="KW-1185">Reference proteome</keyword>
<organism evidence="3 4">
    <name type="scientific">Lithospermum erythrorhizon</name>
    <name type="common">Purple gromwell</name>
    <name type="synonym">Lithospermum officinale var. erythrorhizon</name>
    <dbReference type="NCBI Taxonomy" id="34254"/>
    <lineage>
        <taxon>Eukaryota</taxon>
        <taxon>Viridiplantae</taxon>
        <taxon>Streptophyta</taxon>
        <taxon>Embryophyta</taxon>
        <taxon>Tracheophyta</taxon>
        <taxon>Spermatophyta</taxon>
        <taxon>Magnoliopsida</taxon>
        <taxon>eudicotyledons</taxon>
        <taxon>Gunneridae</taxon>
        <taxon>Pentapetalae</taxon>
        <taxon>asterids</taxon>
        <taxon>lamiids</taxon>
        <taxon>Boraginales</taxon>
        <taxon>Boraginaceae</taxon>
        <taxon>Boraginoideae</taxon>
        <taxon>Lithospermeae</taxon>
        <taxon>Lithospermum</taxon>
    </lineage>
</organism>
<evidence type="ECO:0000259" key="2">
    <source>
        <dbReference type="Pfam" id="PF07727"/>
    </source>
</evidence>
<gene>
    <name evidence="3" type="ORF">LIER_13603</name>
</gene>
<feature type="domain" description="Reverse transcriptase Ty1/copia-type" evidence="2">
    <location>
        <begin position="70"/>
        <end position="260"/>
    </location>
</feature>
<dbReference type="InterPro" id="IPR013103">
    <property type="entry name" value="RVT_2"/>
</dbReference>
<sequence length="475" mass="54494">MNGYTSGEGLSNDEANIVQDTSTGDEDPFFYADAAKHKKWRSAMDSEMESIRKNETWTLTDLLEGSKKIVFAPVARLDTIRMIIAIAAQRRWKLHQLDVKSAFLQGELEEEVFVAQPEGYEVRGREHQVFKLHKALYGLKQAPRAWYSKMESHFINEGFKKSSSQQTLFTKRKGEGNIILVSVYVDDLIYIGNDEELIAEFKTSMLKKFDMIDLGSLSYFLGIKVIQSEKWIFIYQKKYAEEVLKRFGMMECNHVNNPIAPGVKVNKDPDENAVDETLFKQIVGSLMYLTATRPDLMFVTSIISRYMAKPTELHMQIAKRALRYVKGTTQLGIMYQRDTEMKGKLKSYTHSDYAGDMDDRKSTSGYVFLISSGAVAWSSKKQQIVTLSTTEAEFVTAAYCTCQALWMKRILKDIESKHIDIRYHFLRDLSKEKAIEFQHCGTGDQIADIMTKPLKLETFQKLRDMLGMKNLTEVN</sequence>